<evidence type="ECO:0000256" key="11">
    <source>
        <dbReference type="ARBA" id="ARBA00022842"/>
    </source>
</evidence>
<dbReference type="HAMAP" id="MF_00136">
    <property type="entry name" value="S_AdoMet_synth2"/>
    <property type="match status" value="1"/>
</dbReference>
<keyword evidence="7 14" id="KW-0554">One-carbon metabolism</keyword>
<gene>
    <name evidence="14" type="primary">mat</name>
    <name evidence="15" type="ORF">DRJ31_04835</name>
    <name evidence="16" type="ORF">DRJ33_00210</name>
</gene>
<evidence type="ECO:0000256" key="7">
    <source>
        <dbReference type="ARBA" id="ARBA00022563"/>
    </source>
</evidence>
<evidence type="ECO:0000256" key="14">
    <source>
        <dbReference type="HAMAP-Rule" id="MF_00136"/>
    </source>
</evidence>
<dbReference type="InterPro" id="IPR042544">
    <property type="entry name" value="AdoMet_synthase_3"/>
</dbReference>
<accession>A0A497F362</accession>
<comment type="pathway">
    <text evidence="3 14">Amino-acid biosynthesis; S-adenosyl-L-methionine biosynthesis; S-adenosyl-L-methionine from L-methionine: step 1/1.</text>
</comment>
<dbReference type="Proteomes" id="UP000272051">
    <property type="component" value="Unassembled WGS sequence"/>
</dbReference>
<dbReference type="Gene3D" id="3.30.300.280">
    <property type="entry name" value="S-adenosylmethionine synthetase, C-terminal domain"/>
    <property type="match status" value="2"/>
</dbReference>
<dbReference type="InterPro" id="IPR002795">
    <property type="entry name" value="S-AdoMet_synthetase_arc"/>
</dbReference>
<evidence type="ECO:0000313" key="15">
    <source>
        <dbReference type="EMBL" id="RLE49468.1"/>
    </source>
</evidence>
<evidence type="ECO:0000256" key="2">
    <source>
        <dbReference type="ARBA" id="ARBA00003775"/>
    </source>
</evidence>
<dbReference type="GO" id="GO:0005524">
    <property type="term" value="F:ATP binding"/>
    <property type="evidence" value="ECO:0007669"/>
    <property type="project" value="UniProtKB-UniRule"/>
</dbReference>
<reference evidence="17 18" key="1">
    <citation type="submission" date="2018-06" db="EMBL/GenBank/DDBJ databases">
        <title>Extensive metabolic versatility and redundancy in microbially diverse, dynamic hydrothermal sediments.</title>
        <authorList>
            <person name="Dombrowski N."/>
            <person name="Teske A."/>
            <person name="Baker B.J."/>
        </authorList>
    </citation>
    <scope>NUCLEOTIDE SEQUENCE [LARGE SCALE GENOMIC DNA]</scope>
    <source>
        <strain evidence="16">B34_G17</strain>
        <strain evidence="15">B66_G16</strain>
    </source>
</reference>
<evidence type="ECO:0000256" key="6">
    <source>
        <dbReference type="ARBA" id="ARBA00020319"/>
    </source>
</evidence>
<dbReference type="NCBIfam" id="NF003365">
    <property type="entry name" value="PRK04439.1-4"/>
    <property type="match status" value="1"/>
</dbReference>
<comment type="cofactor">
    <cofactor evidence="1 14">
        <name>Mg(2+)</name>
        <dbReference type="ChEBI" id="CHEBI:18420"/>
    </cofactor>
</comment>
<dbReference type="PANTHER" id="PTHR36697">
    <property type="entry name" value="S-ADENOSYLMETHIONINE SYNTHASE"/>
    <property type="match status" value="1"/>
</dbReference>
<evidence type="ECO:0000256" key="4">
    <source>
        <dbReference type="ARBA" id="ARBA00009691"/>
    </source>
</evidence>
<dbReference type="AlphaFoldDB" id="A0A497F362"/>
<dbReference type="PANTHER" id="PTHR36697:SF1">
    <property type="entry name" value="S-ADENOSYLMETHIONINE SYNTHASE"/>
    <property type="match status" value="1"/>
</dbReference>
<evidence type="ECO:0000313" key="16">
    <source>
        <dbReference type="EMBL" id="RLE53759.1"/>
    </source>
</evidence>
<dbReference type="EC" id="2.5.1.6" evidence="5 14"/>
<feature type="binding site" evidence="14">
    <location>
        <begin position="141"/>
        <end position="146"/>
    </location>
    <ligand>
        <name>ATP</name>
        <dbReference type="ChEBI" id="CHEBI:30616"/>
    </ligand>
</feature>
<evidence type="ECO:0000256" key="13">
    <source>
        <dbReference type="ARBA" id="ARBA00048344"/>
    </source>
</evidence>
<evidence type="ECO:0000313" key="18">
    <source>
        <dbReference type="Proteomes" id="UP000278475"/>
    </source>
</evidence>
<evidence type="ECO:0000256" key="1">
    <source>
        <dbReference type="ARBA" id="ARBA00001946"/>
    </source>
</evidence>
<dbReference type="GO" id="GO:0000287">
    <property type="term" value="F:magnesium ion binding"/>
    <property type="evidence" value="ECO:0007669"/>
    <property type="project" value="UniProtKB-UniRule"/>
</dbReference>
<dbReference type="NCBIfam" id="NF003364">
    <property type="entry name" value="PRK04439.1-3"/>
    <property type="match status" value="1"/>
</dbReference>
<dbReference type="GO" id="GO:0006556">
    <property type="term" value="P:S-adenosylmethionine biosynthetic process"/>
    <property type="evidence" value="ECO:0007669"/>
    <property type="project" value="UniProtKB-UniRule"/>
</dbReference>
<evidence type="ECO:0000256" key="8">
    <source>
        <dbReference type="ARBA" id="ARBA00022679"/>
    </source>
</evidence>
<comment type="caution">
    <text evidence="16">The sequence shown here is derived from an EMBL/GenBank/DDBJ whole genome shotgun (WGS) entry which is preliminary data.</text>
</comment>
<protein>
    <recommendedName>
        <fullName evidence="6 14">S-adenosylmethionine synthase</fullName>
        <shortName evidence="14">AdoMet synthase</shortName>
        <ecNumber evidence="5 14">2.5.1.6</ecNumber>
    </recommendedName>
    <alternativeName>
        <fullName evidence="12 14">Methionine adenosyltransferase</fullName>
    </alternativeName>
</protein>
<comment type="catalytic activity">
    <reaction evidence="13 14">
        <text>L-methionine + ATP + H2O = S-adenosyl-L-methionine + phosphate + diphosphate</text>
        <dbReference type="Rhea" id="RHEA:21080"/>
        <dbReference type="ChEBI" id="CHEBI:15377"/>
        <dbReference type="ChEBI" id="CHEBI:30616"/>
        <dbReference type="ChEBI" id="CHEBI:33019"/>
        <dbReference type="ChEBI" id="CHEBI:43474"/>
        <dbReference type="ChEBI" id="CHEBI:57844"/>
        <dbReference type="ChEBI" id="CHEBI:59789"/>
        <dbReference type="EC" id="2.5.1.6"/>
    </reaction>
</comment>
<evidence type="ECO:0000256" key="10">
    <source>
        <dbReference type="ARBA" id="ARBA00022840"/>
    </source>
</evidence>
<dbReference type="UniPathway" id="UPA00315">
    <property type="reaction ID" value="UER00080"/>
</dbReference>
<evidence type="ECO:0000256" key="3">
    <source>
        <dbReference type="ARBA" id="ARBA00005224"/>
    </source>
</evidence>
<keyword evidence="11 14" id="KW-0460">Magnesium</keyword>
<dbReference type="Pfam" id="PF01941">
    <property type="entry name" value="AdoMet_Synthase"/>
    <property type="match status" value="1"/>
</dbReference>
<dbReference type="Proteomes" id="UP000278475">
    <property type="component" value="Unassembled WGS sequence"/>
</dbReference>
<dbReference type="EMBL" id="QMQV01000034">
    <property type="protein sequence ID" value="RLE49468.1"/>
    <property type="molecule type" value="Genomic_DNA"/>
</dbReference>
<sequence length="405" mass="44884">MLVKNIAVEQLDQKPIEEQYIEFVERKGVGHPDFIADSLAESLSVELCREYLERFGRILHHNVDKVLVVGGQSSPVFGGGEVLVPIYIILSGRATTEVRTRDGVQNVPIGPIVLKSAKEWLKSNFRFLNIEHHVVVDYKIGRGSADLISIFEDRIEIPRANDTSFGVSYAPLDTLETLVLETEKLLNSREFKKILPEVGEDVKVMGVRKGDNVTLTIAAAMISKLIPDLDHYLSVKEEVKNRVLDHLVKLTNKNIEVFVNTADMPEKGIVYLTVTGTSAEHGDDGATGRGNRVNGLITPSRPMSLEATAGKNPVSHVGKIYNVVARSIAEKVAKLNYVREAYVKLLSQIGKPINEPQLANVQVVLERGKQLSGNLIGEIEHIVEEELDNITKVTEQVVSRKVDLF</sequence>
<comment type="function">
    <text evidence="2 14">Catalyzes the formation of S-adenosylmethionine from methionine and ATP.</text>
</comment>
<dbReference type="GO" id="GO:0004478">
    <property type="term" value="F:methionine adenosyltransferase activity"/>
    <property type="evidence" value="ECO:0007669"/>
    <property type="project" value="UniProtKB-UniRule"/>
</dbReference>
<evidence type="ECO:0000313" key="17">
    <source>
        <dbReference type="Proteomes" id="UP000272051"/>
    </source>
</evidence>
<dbReference type="EMBL" id="QMQX01000002">
    <property type="protein sequence ID" value="RLE53759.1"/>
    <property type="molecule type" value="Genomic_DNA"/>
</dbReference>
<evidence type="ECO:0000256" key="5">
    <source>
        <dbReference type="ARBA" id="ARBA00012828"/>
    </source>
</evidence>
<dbReference type="NCBIfam" id="NF003366">
    <property type="entry name" value="PRK04439.1-5"/>
    <property type="match status" value="1"/>
</dbReference>
<keyword evidence="8 14" id="KW-0808">Transferase</keyword>
<dbReference type="InterPro" id="IPR027790">
    <property type="entry name" value="AdoMet_synthase_2_family"/>
</dbReference>
<name>A0A497F362_9CREN</name>
<dbReference type="Gene3D" id="3.30.300.10">
    <property type="match status" value="1"/>
</dbReference>
<keyword evidence="10 14" id="KW-0067">ATP-binding</keyword>
<comment type="similarity">
    <text evidence="4 14">Belongs to the AdoMet synthase 2 family.</text>
</comment>
<evidence type="ECO:0000256" key="12">
    <source>
        <dbReference type="ARBA" id="ARBA00032151"/>
    </source>
</evidence>
<organism evidence="16 17">
    <name type="scientific">Thermoproteota archaeon</name>
    <dbReference type="NCBI Taxonomy" id="2056631"/>
    <lineage>
        <taxon>Archaea</taxon>
        <taxon>Thermoproteota</taxon>
    </lineage>
</organism>
<proteinExistence type="inferred from homology"/>
<evidence type="ECO:0000256" key="9">
    <source>
        <dbReference type="ARBA" id="ARBA00022741"/>
    </source>
</evidence>
<keyword evidence="9 14" id="KW-0547">Nucleotide-binding</keyword>
<dbReference type="GO" id="GO:0006730">
    <property type="term" value="P:one-carbon metabolic process"/>
    <property type="evidence" value="ECO:0007669"/>
    <property type="project" value="UniProtKB-KW"/>
</dbReference>